<keyword evidence="20" id="KW-0862">Zinc</keyword>
<reference evidence="26 27" key="1">
    <citation type="submission" date="2017-03" db="EMBL/GenBank/DDBJ databases">
        <title>Genomes of endolithic fungi from Antarctica.</title>
        <authorList>
            <person name="Coleine C."/>
            <person name="Masonjones S."/>
            <person name="Stajich J.E."/>
        </authorList>
    </citation>
    <scope>NUCLEOTIDE SEQUENCE [LARGE SCALE GENOMIC DNA]</scope>
    <source>
        <strain evidence="26 27">CCFEE 5311</strain>
    </source>
</reference>
<dbReference type="GO" id="GO:0006508">
    <property type="term" value="P:proteolysis"/>
    <property type="evidence" value="ECO:0007669"/>
    <property type="project" value="UniProtKB-KW"/>
</dbReference>
<dbReference type="InterPro" id="IPR001878">
    <property type="entry name" value="Znf_CCHC"/>
</dbReference>
<evidence type="ECO:0000256" key="6">
    <source>
        <dbReference type="ARBA" id="ARBA00022695"/>
    </source>
</evidence>
<evidence type="ECO:0000256" key="11">
    <source>
        <dbReference type="ARBA" id="ARBA00022801"/>
    </source>
</evidence>
<dbReference type="InterPro" id="IPR012337">
    <property type="entry name" value="RNaseH-like_sf"/>
</dbReference>
<keyword evidence="4" id="KW-0645">Protease</keyword>
<dbReference type="InterPro" id="IPR023780">
    <property type="entry name" value="Chromo_domain"/>
</dbReference>
<proteinExistence type="predicted"/>
<dbReference type="Gene3D" id="2.40.70.10">
    <property type="entry name" value="Acid Proteases"/>
    <property type="match status" value="1"/>
</dbReference>
<dbReference type="Gene3D" id="3.30.420.10">
    <property type="entry name" value="Ribonuclease H-like superfamily/Ribonuclease H"/>
    <property type="match status" value="1"/>
</dbReference>
<dbReference type="PROSITE" id="PS00598">
    <property type="entry name" value="CHROMO_1"/>
    <property type="match status" value="1"/>
</dbReference>
<dbReference type="GO" id="GO:0006338">
    <property type="term" value="P:chromatin remodeling"/>
    <property type="evidence" value="ECO:0007669"/>
    <property type="project" value="UniProtKB-ARBA"/>
</dbReference>
<evidence type="ECO:0000256" key="1">
    <source>
        <dbReference type="ARBA" id="ARBA00004123"/>
    </source>
</evidence>
<sequence>MKVAKPDFFYGDRYKLDDWLNQMLLYFKMEEIRDDKQCLIAASYLRGEAQQWIRPRLTAKLLHARDPDELFVSFPGFVAKIHAIYGLRIRQIQHVSQKASASQFTAKFTEYSSKTGWDDNALRTMYYRGLKDNVKDELMRYKGEQTTLAALQKAAIEVDDKLYERAMDKRHNDGGRGRSGYAAYGWSGGQQRRDPDAMELDFTQRRPKNQGRGGGHGKGKNQSQGKKREGLKCYNCQKTGHFARDCRGRKVQPQQRRADTQPYEVNVMTKTENESPNETTRDERDTRSTNEHASMHWTGCYDDSCPIHWSSKNNEGYFPSRPRKHRRELNVMEYQGWGTVHDNLPLDHEVPALRLPSPSQDRDDGYHARGRSPPPTPHGGTLRHTTADSPDDESTSETESERQAIVVASTRQPDYTQPMDLGVIPDIDNSDAVNESTPEDSEEEYSDDDAPGDNEILHFSVEGPEPIRRMVLHLARRFEEMFPEIQGKRRLHPNEFDQTLAQLRAMFWSYRQISEASDRHSYIREAVPIGSTFHPAGGYITPDGIHISRQMRERVQVLAQRYKEIERMQIQWHDDEITELQMRQLGRPVGKSDLRELNNTNAQTTSAPVFRTKCIVDGHETYAMIDSGASGTFISAQFVKHHGIATRKKKDGGYEVTAVDRSSLPDVDSETMPLQLTFQKHHEEVVLDVIPMARHDVVLGTPWLERHNPHIEWKKRVLTFERCCCVININPLHQQRLMEDEERQINNIRQPTTTPIDGSGSTDTSKVLLDHQVRTNGGSNAPPDIPKEFTKWKRLFQEETGLEALPKHRPWDHVIRLQPDKDPPWGPLYALSQKELEEQRKWLDDKLAKGWIRKSQSSAASPAMFVPKKGGKLRMVIDYRRLNAVTEKNRYPLPNIEEMKNHLTGATWYSKVDLRDAFYAVRMAAGEEWKTAFRTRFGLFEFLVMPMGLTNAPATCQEVVNDALRDLLDVTAIAYMDDILIFTRSTREQHAKDVGEVLERLGNAGFKTAPEKCKFFKKEVDFLGFVVGVNGIRMDPEKIRSIMEWPTPRTLKDVQAFLGLANYNRKFIQDYSKIAIPLTTLTKKDVKFDWGKDQERAFQRLKQASASAPILAMFDPEKKVIIETDASDYAIGACLTQERNGNRHPIAYFSRKMSPAEQNYEIYDKELLAIVAALRHWRIYCEGATGLTIYSDHKNLQYFTTTKDLSRRQCRWSELLGQYKFDIIYTPGKDNGRADALSRRSDYVEGNESRPQRILTVNKNGSLSAEAQEFNATLRILRDSGEEFPVEHGKYKVPPEKETDCIRDHHDGPTAGHPGVSRTTEHIRRNFAFPTMRQKVSQYIKRCDDCNKNKASRHAKYGNLEFREPPRQPWDEVTMDFIVKLPKSADPVTKHEHDSILVMVDRLTKYSHFIPCSETITAQQLGCLVLDRLVRYHGIPTVFITDRDKLFTSNYWKTLVAAMGIKHKLSTAFHPQTDGQTERSNQTLEAYLRHYVNYVQNNWVSLLPMAQIAINNNASETTNVTPFYANFGKDPNLFMEAKAGPQTDRALKSSADLKNVHDTMRQAITKSQTTLIKQRHKDSKTAPQLKAGHKVYLLTRNLKTRRGTKKLDHVKVGPFLVNEQRGKASYKLHLPKDARIHPVFHISLLEPADPDATLQTTFHFEPQEEDEFEPEEILEQRGQRYLIKWKGYPNEDNTWEPKAHLKNSPRLLKQYHQRL</sequence>
<keyword evidence="18" id="KW-0233">DNA recombination</keyword>
<dbReference type="Proteomes" id="UP000310066">
    <property type="component" value="Unassembled WGS sequence"/>
</dbReference>
<feature type="domain" description="Chromo" evidence="22">
    <location>
        <begin position="1668"/>
        <end position="1715"/>
    </location>
</feature>
<dbReference type="InterPro" id="IPR001584">
    <property type="entry name" value="Integrase_cat-core"/>
</dbReference>
<keyword evidence="6" id="KW-0548">Nucleotidyltransferase</keyword>
<dbReference type="CDD" id="cd00024">
    <property type="entry name" value="CD_CSD"/>
    <property type="match status" value="1"/>
</dbReference>
<evidence type="ECO:0000256" key="8">
    <source>
        <dbReference type="ARBA" id="ARBA00022723"/>
    </source>
</evidence>
<dbReference type="GO" id="GO:0003723">
    <property type="term" value="F:RNA binding"/>
    <property type="evidence" value="ECO:0007669"/>
    <property type="project" value="UniProtKB-KW"/>
</dbReference>
<protein>
    <recommendedName>
        <fullName evidence="3">RNA-directed DNA polymerase</fullName>
        <ecNumber evidence="3">2.7.7.49</ecNumber>
    </recommendedName>
</protein>
<dbReference type="InterPro" id="IPR000477">
    <property type="entry name" value="RT_dom"/>
</dbReference>
<dbReference type="GO" id="GO:0008270">
    <property type="term" value="F:zinc ion binding"/>
    <property type="evidence" value="ECO:0007669"/>
    <property type="project" value="UniProtKB-KW"/>
</dbReference>
<evidence type="ECO:0000256" key="4">
    <source>
        <dbReference type="ARBA" id="ARBA00022670"/>
    </source>
</evidence>
<dbReference type="PANTHER" id="PTHR37984:SF5">
    <property type="entry name" value="PROTEIN NYNRIN-LIKE"/>
    <property type="match status" value="1"/>
</dbReference>
<dbReference type="Pfam" id="PF00098">
    <property type="entry name" value="zf-CCHC"/>
    <property type="match status" value="1"/>
</dbReference>
<dbReference type="Pfam" id="PF17921">
    <property type="entry name" value="Integrase_H2C2"/>
    <property type="match status" value="1"/>
</dbReference>
<feature type="compositionally biased region" description="Basic residues" evidence="21">
    <location>
        <begin position="205"/>
        <end position="219"/>
    </location>
</feature>
<evidence type="ECO:0000256" key="20">
    <source>
        <dbReference type="PROSITE-ProRule" id="PRU00047"/>
    </source>
</evidence>
<keyword evidence="7" id="KW-0540">Nuclease</keyword>
<evidence type="ECO:0000256" key="10">
    <source>
        <dbReference type="ARBA" id="ARBA00022759"/>
    </source>
</evidence>
<dbReference type="SUPFAM" id="SSF53098">
    <property type="entry name" value="Ribonuclease H-like"/>
    <property type="match status" value="1"/>
</dbReference>
<evidence type="ECO:0000256" key="2">
    <source>
        <dbReference type="ARBA" id="ARBA00011353"/>
    </source>
</evidence>
<feature type="compositionally biased region" description="Polar residues" evidence="21">
    <location>
        <begin position="268"/>
        <end position="277"/>
    </location>
</feature>
<dbReference type="InterPro" id="IPR021109">
    <property type="entry name" value="Peptidase_aspartic_dom_sf"/>
</dbReference>
<dbReference type="EC" id="2.7.7.49" evidence="3"/>
<dbReference type="Gene3D" id="2.40.50.40">
    <property type="match status" value="1"/>
</dbReference>
<dbReference type="CDD" id="cd01647">
    <property type="entry name" value="RT_LTR"/>
    <property type="match status" value="1"/>
</dbReference>
<keyword evidence="10" id="KW-0255">Endonuclease</keyword>
<dbReference type="CDD" id="cd09274">
    <property type="entry name" value="RNase_HI_RT_Ty3"/>
    <property type="match status" value="1"/>
</dbReference>
<dbReference type="InterPro" id="IPR036875">
    <property type="entry name" value="Znf_CCHC_sf"/>
</dbReference>
<comment type="subcellular location">
    <subcellularLocation>
        <location evidence="1">Nucleus</location>
    </subcellularLocation>
</comment>
<evidence type="ECO:0000259" key="25">
    <source>
        <dbReference type="PROSITE" id="PS50994"/>
    </source>
</evidence>
<dbReference type="GO" id="GO:0003964">
    <property type="term" value="F:RNA-directed DNA polymerase activity"/>
    <property type="evidence" value="ECO:0007669"/>
    <property type="project" value="UniProtKB-KW"/>
</dbReference>
<dbReference type="SUPFAM" id="SSF57756">
    <property type="entry name" value="Retrovirus zinc finger-like domains"/>
    <property type="match status" value="1"/>
</dbReference>
<organism evidence="26 27">
    <name type="scientific">Friedmanniomyces endolithicus</name>
    <dbReference type="NCBI Taxonomy" id="329885"/>
    <lineage>
        <taxon>Eukaryota</taxon>
        <taxon>Fungi</taxon>
        <taxon>Dikarya</taxon>
        <taxon>Ascomycota</taxon>
        <taxon>Pezizomycotina</taxon>
        <taxon>Dothideomycetes</taxon>
        <taxon>Dothideomycetidae</taxon>
        <taxon>Mycosphaerellales</taxon>
        <taxon>Teratosphaeriaceae</taxon>
        <taxon>Friedmanniomyces</taxon>
    </lineage>
</organism>
<dbReference type="Pfam" id="PF08284">
    <property type="entry name" value="RVP_2"/>
    <property type="match status" value="1"/>
</dbReference>
<dbReference type="GO" id="GO:0003677">
    <property type="term" value="F:DNA binding"/>
    <property type="evidence" value="ECO:0007669"/>
    <property type="project" value="UniProtKB-KW"/>
</dbReference>
<dbReference type="SUPFAM" id="SSF56672">
    <property type="entry name" value="DNA/RNA polymerases"/>
    <property type="match status" value="1"/>
</dbReference>
<evidence type="ECO:0000256" key="19">
    <source>
        <dbReference type="ARBA" id="ARBA00023242"/>
    </source>
</evidence>
<dbReference type="InterPro" id="IPR043128">
    <property type="entry name" value="Rev_trsase/Diguanyl_cyclase"/>
</dbReference>
<keyword evidence="14" id="KW-0229">DNA integration</keyword>
<dbReference type="STRING" id="329885.A0A4U0TU00"/>
<dbReference type="Pfam" id="PF24626">
    <property type="entry name" value="SH3_Tf2-1"/>
    <property type="match status" value="1"/>
</dbReference>
<dbReference type="SMART" id="SM00298">
    <property type="entry name" value="CHROMO"/>
    <property type="match status" value="1"/>
</dbReference>
<keyword evidence="19" id="KW-0539">Nucleus</keyword>
<dbReference type="PROSITE" id="PS50158">
    <property type="entry name" value="ZF_CCHC"/>
    <property type="match status" value="1"/>
</dbReference>
<dbReference type="InterPro" id="IPR041588">
    <property type="entry name" value="Integrase_H2C2"/>
</dbReference>
<evidence type="ECO:0000256" key="21">
    <source>
        <dbReference type="SAM" id="MobiDB-lite"/>
    </source>
</evidence>
<evidence type="ECO:0000256" key="7">
    <source>
        <dbReference type="ARBA" id="ARBA00022722"/>
    </source>
</evidence>
<dbReference type="SUPFAM" id="SSF54160">
    <property type="entry name" value="Chromo domain-like"/>
    <property type="match status" value="1"/>
</dbReference>
<feature type="domain" description="Reverse transcriptase" evidence="24">
    <location>
        <begin position="847"/>
        <end position="1027"/>
    </location>
</feature>
<keyword evidence="13" id="KW-0694">RNA-binding</keyword>
<evidence type="ECO:0000256" key="9">
    <source>
        <dbReference type="ARBA" id="ARBA00022750"/>
    </source>
</evidence>
<dbReference type="GO" id="GO:0005634">
    <property type="term" value="C:nucleus"/>
    <property type="evidence" value="ECO:0007669"/>
    <property type="project" value="UniProtKB-SubCell"/>
</dbReference>
<dbReference type="EMBL" id="NAJP01000151">
    <property type="protein sequence ID" value="TKA25781.1"/>
    <property type="molecule type" value="Genomic_DNA"/>
</dbReference>
<dbReference type="Gene3D" id="1.10.340.70">
    <property type="match status" value="1"/>
</dbReference>
<evidence type="ECO:0000256" key="3">
    <source>
        <dbReference type="ARBA" id="ARBA00012493"/>
    </source>
</evidence>
<dbReference type="InterPro" id="IPR041373">
    <property type="entry name" value="RT_RNaseH"/>
</dbReference>
<feature type="domain" description="CCHC-type" evidence="23">
    <location>
        <begin position="232"/>
        <end position="247"/>
    </location>
</feature>
<feature type="region of interest" description="Disordered" evidence="21">
    <location>
        <begin position="169"/>
        <end position="228"/>
    </location>
</feature>
<evidence type="ECO:0000256" key="16">
    <source>
        <dbReference type="ARBA" id="ARBA00022932"/>
    </source>
</evidence>
<feature type="compositionally biased region" description="Acidic residues" evidence="21">
    <location>
        <begin position="389"/>
        <end position="398"/>
    </location>
</feature>
<dbReference type="InterPro" id="IPR016197">
    <property type="entry name" value="Chromo-like_dom_sf"/>
</dbReference>
<evidence type="ECO:0000259" key="22">
    <source>
        <dbReference type="PROSITE" id="PS50013"/>
    </source>
</evidence>
<dbReference type="InterPro" id="IPR056924">
    <property type="entry name" value="SH3_Tf2-1"/>
</dbReference>
<dbReference type="PROSITE" id="PS50013">
    <property type="entry name" value="CHROMO_2"/>
    <property type="match status" value="1"/>
</dbReference>
<dbReference type="Pfam" id="PF00385">
    <property type="entry name" value="Chromo"/>
    <property type="match status" value="1"/>
</dbReference>
<dbReference type="InterPro" id="IPR043502">
    <property type="entry name" value="DNA/RNA_pol_sf"/>
</dbReference>
<dbReference type="SMART" id="SM00343">
    <property type="entry name" value="ZnF_C2HC"/>
    <property type="match status" value="1"/>
</dbReference>
<evidence type="ECO:0000259" key="24">
    <source>
        <dbReference type="PROSITE" id="PS50878"/>
    </source>
</evidence>
<dbReference type="PROSITE" id="PS50994">
    <property type="entry name" value="INTEGRASE"/>
    <property type="match status" value="1"/>
</dbReference>
<feature type="compositionally biased region" description="Acidic residues" evidence="21">
    <location>
        <begin position="437"/>
        <end position="452"/>
    </location>
</feature>
<feature type="region of interest" description="Disordered" evidence="21">
    <location>
        <begin position="350"/>
        <end position="455"/>
    </location>
</feature>
<dbReference type="GO" id="GO:0003887">
    <property type="term" value="F:DNA-directed DNA polymerase activity"/>
    <property type="evidence" value="ECO:0007669"/>
    <property type="project" value="UniProtKB-KW"/>
</dbReference>
<evidence type="ECO:0000256" key="14">
    <source>
        <dbReference type="ARBA" id="ARBA00022908"/>
    </source>
</evidence>
<dbReference type="InterPro" id="IPR036397">
    <property type="entry name" value="RNaseH_sf"/>
</dbReference>
<keyword evidence="20" id="KW-0863">Zinc-finger</keyword>
<dbReference type="Gene3D" id="3.10.10.10">
    <property type="entry name" value="HIV Type 1 Reverse Transcriptase, subunit A, domain 1"/>
    <property type="match status" value="1"/>
</dbReference>
<keyword evidence="11" id="KW-0378">Hydrolase</keyword>
<keyword evidence="9" id="KW-0064">Aspartyl protease</keyword>
<dbReference type="Gene3D" id="4.10.60.10">
    <property type="entry name" value="Zinc finger, CCHC-type"/>
    <property type="match status" value="1"/>
</dbReference>
<evidence type="ECO:0000256" key="5">
    <source>
        <dbReference type="ARBA" id="ARBA00022679"/>
    </source>
</evidence>
<dbReference type="GO" id="GO:0006310">
    <property type="term" value="P:DNA recombination"/>
    <property type="evidence" value="ECO:0007669"/>
    <property type="project" value="UniProtKB-KW"/>
</dbReference>
<dbReference type="OrthoDB" id="5599418at2759"/>
<evidence type="ECO:0000256" key="15">
    <source>
        <dbReference type="ARBA" id="ARBA00022918"/>
    </source>
</evidence>
<feature type="domain" description="Integrase catalytic" evidence="25">
    <location>
        <begin position="1365"/>
        <end position="1539"/>
    </location>
</feature>
<evidence type="ECO:0000313" key="26">
    <source>
        <dbReference type="EMBL" id="TKA25781.1"/>
    </source>
</evidence>
<evidence type="ECO:0000313" key="27">
    <source>
        <dbReference type="Proteomes" id="UP000310066"/>
    </source>
</evidence>
<evidence type="ECO:0000259" key="23">
    <source>
        <dbReference type="PROSITE" id="PS50158"/>
    </source>
</evidence>
<evidence type="ECO:0000256" key="18">
    <source>
        <dbReference type="ARBA" id="ARBA00023172"/>
    </source>
</evidence>
<dbReference type="Pfam" id="PF00078">
    <property type="entry name" value="RVT_1"/>
    <property type="match status" value="1"/>
</dbReference>
<gene>
    <name evidence="26" type="ORF">B0A54_17357</name>
</gene>
<comment type="subunit">
    <text evidence="2">Component of the NuA4 histone acetyltransferase complex.</text>
</comment>
<evidence type="ECO:0000256" key="12">
    <source>
        <dbReference type="ARBA" id="ARBA00022842"/>
    </source>
</evidence>
<dbReference type="InterPro" id="IPR050951">
    <property type="entry name" value="Retrovirus_Pol_polyprotein"/>
</dbReference>
<dbReference type="GO" id="GO:0004190">
    <property type="term" value="F:aspartic-type endopeptidase activity"/>
    <property type="evidence" value="ECO:0007669"/>
    <property type="project" value="UniProtKB-KW"/>
</dbReference>
<evidence type="ECO:0000256" key="17">
    <source>
        <dbReference type="ARBA" id="ARBA00023125"/>
    </source>
</evidence>
<keyword evidence="16" id="KW-0239">DNA-directed DNA polymerase</keyword>
<dbReference type="Pfam" id="PF17917">
    <property type="entry name" value="RT_RNaseH"/>
    <property type="match status" value="1"/>
</dbReference>
<keyword evidence="15" id="KW-0695">RNA-directed DNA polymerase</keyword>
<name>A0A4U0TU00_9PEZI</name>
<dbReference type="Gene3D" id="3.30.70.270">
    <property type="match status" value="2"/>
</dbReference>
<dbReference type="SUPFAM" id="SSF50630">
    <property type="entry name" value="Acid proteases"/>
    <property type="match status" value="1"/>
</dbReference>
<feature type="compositionally biased region" description="Basic and acidic residues" evidence="21">
    <location>
        <begin position="279"/>
        <end position="291"/>
    </location>
</feature>
<keyword evidence="8" id="KW-0479">Metal-binding</keyword>
<dbReference type="CDD" id="cd00303">
    <property type="entry name" value="retropepsin_like"/>
    <property type="match status" value="1"/>
</dbReference>
<dbReference type="GO" id="GO:0015074">
    <property type="term" value="P:DNA integration"/>
    <property type="evidence" value="ECO:0007669"/>
    <property type="project" value="UniProtKB-KW"/>
</dbReference>
<dbReference type="PROSITE" id="PS50878">
    <property type="entry name" value="RT_POL"/>
    <property type="match status" value="1"/>
</dbReference>
<dbReference type="PANTHER" id="PTHR37984">
    <property type="entry name" value="PROTEIN CBG26694"/>
    <property type="match status" value="1"/>
</dbReference>
<dbReference type="InterPro" id="IPR000953">
    <property type="entry name" value="Chromo/chromo_shadow_dom"/>
</dbReference>
<keyword evidence="12" id="KW-0460">Magnesium</keyword>
<comment type="caution">
    <text evidence="26">The sequence shown here is derived from an EMBL/GenBank/DDBJ whole genome shotgun (WGS) entry which is preliminary data.</text>
</comment>
<feature type="region of interest" description="Disordered" evidence="21">
    <location>
        <begin position="247"/>
        <end position="291"/>
    </location>
</feature>
<keyword evidence="17" id="KW-0238">DNA-binding</keyword>
<accession>A0A4U0TU00</accession>
<dbReference type="GO" id="GO:0004519">
    <property type="term" value="F:endonuclease activity"/>
    <property type="evidence" value="ECO:0007669"/>
    <property type="project" value="UniProtKB-KW"/>
</dbReference>
<dbReference type="InterPro" id="IPR023779">
    <property type="entry name" value="Chromodomain_CS"/>
</dbReference>
<keyword evidence="5" id="KW-0808">Transferase</keyword>
<dbReference type="FunFam" id="3.30.70.270:FF:000020">
    <property type="entry name" value="Transposon Tf2-6 polyprotein-like Protein"/>
    <property type="match status" value="1"/>
</dbReference>
<evidence type="ECO:0000256" key="13">
    <source>
        <dbReference type="ARBA" id="ARBA00022884"/>
    </source>
</evidence>